<reference evidence="2 3" key="1">
    <citation type="submission" date="2020-01" db="EMBL/GenBank/DDBJ databases">
        <title>Genome sequence of Arachis hypogaea, cultivar Shitouqi.</title>
        <authorList>
            <person name="Zhuang W."/>
            <person name="Chen H."/>
            <person name="Varshney R."/>
            <person name="Wang D."/>
            <person name="Ming R."/>
        </authorList>
    </citation>
    <scope>NUCLEOTIDE SEQUENCE [LARGE SCALE GENOMIC DNA]</scope>
    <source>
        <tissue evidence="2">Young leaf</tissue>
    </source>
</reference>
<evidence type="ECO:0000313" key="3">
    <source>
        <dbReference type="Proteomes" id="UP000464620"/>
    </source>
</evidence>
<keyword evidence="2" id="KW-0804">Transcription</keyword>
<evidence type="ECO:0000256" key="1">
    <source>
        <dbReference type="SAM" id="MobiDB-lite"/>
    </source>
</evidence>
<feature type="region of interest" description="Disordered" evidence="1">
    <location>
        <begin position="36"/>
        <end position="62"/>
    </location>
</feature>
<evidence type="ECO:0000313" key="2">
    <source>
        <dbReference type="EMBL" id="QHN77814.1"/>
    </source>
</evidence>
<protein>
    <submittedName>
        <fullName evidence="2">DNA-directed RNA polymerase II 36 kDa polypeptide A</fullName>
    </submittedName>
</protein>
<dbReference type="EMBL" id="CP031001">
    <property type="protein sequence ID" value="QHN77814.1"/>
    <property type="molecule type" value="Genomic_DNA"/>
</dbReference>
<dbReference type="GO" id="GO:0000428">
    <property type="term" value="C:DNA-directed RNA polymerase complex"/>
    <property type="evidence" value="ECO:0007669"/>
    <property type="project" value="UniProtKB-KW"/>
</dbReference>
<gene>
    <name evidence="2" type="ORF">DS421_19g656080</name>
</gene>
<name>A0A6B9VAN9_ARAHY</name>
<dbReference type="AlphaFoldDB" id="A0A6B9VAN9"/>
<dbReference type="Proteomes" id="UP000464620">
    <property type="component" value="Chromosome B09"/>
</dbReference>
<feature type="region of interest" description="Disordered" evidence="1">
    <location>
        <begin position="133"/>
        <end position="154"/>
    </location>
</feature>
<accession>A0A6B9VAN9</accession>
<organism evidence="2 3">
    <name type="scientific">Arachis hypogaea</name>
    <name type="common">Peanut</name>
    <dbReference type="NCBI Taxonomy" id="3818"/>
    <lineage>
        <taxon>Eukaryota</taxon>
        <taxon>Viridiplantae</taxon>
        <taxon>Streptophyta</taxon>
        <taxon>Embryophyta</taxon>
        <taxon>Tracheophyta</taxon>
        <taxon>Spermatophyta</taxon>
        <taxon>Magnoliopsida</taxon>
        <taxon>eudicotyledons</taxon>
        <taxon>Gunneridae</taxon>
        <taxon>Pentapetalae</taxon>
        <taxon>rosids</taxon>
        <taxon>fabids</taxon>
        <taxon>Fabales</taxon>
        <taxon>Fabaceae</taxon>
        <taxon>Papilionoideae</taxon>
        <taxon>50 kb inversion clade</taxon>
        <taxon>dalbergioids sensu lato</taxon>
        <taxon>Dalbergieae</taxon>
        <taxon>Pterocarpus clade</taxon>
        <taxon>Arachis</taxon>
    </lineage>
</organism>
<keyword evidence="2" id="KW-0240">DNA-directed RNA polymerase</keyword>
<proteinExistence type="predicted"/>
<sequence>MGSIPRWQLLRGSVERSSASASLFYSPLFLPVEVSKESSSSSDDSDEVEEKPSKTPQKSAKDVEMVVSISTIPSRKIRASLNEHFDSCREISRVSVQKDFESRGPKWFVMVVDAEAYTYDDKVIKKAKAIGKPENAEEEATMETTRAIKHHQES</sequence>